<proteinExistence type="predicted"/>
<organism evidence="1">
    <name type="scientific">Petromyces alliaceus</name>
    <name type="common">Aspergillus alliaceus</name>
    <dbReference type="NCBI Taxonomy" id="209559"/>
    <lineage>
        <taxon>Eukaryota</taxon>
        <taxon>Fungi</taxon>
        <taxon>Dikarya</taxon>
        <taxon>Ascomycota</taxon>
        <taxon>Pezizomycotina</taxon>
        <taxon>Eurotiomycetes</taxon>
        <taxon>Eurotiomycetidae</taxon>
        <taxon>Eurotiales</taxon>
        <taxon>Aspergillaceae</taxon>
        <taxon>Aspergillus</taxon>
        <taxon>Aspergillus subgen. Circumdati</taxon>
    </lineage>
</organism>
<evidence type="ECO:0000313" key="1">
    <source>
        <dbReference type="EMBL" id="KAE8384184.1"/>
    </source>
</evidence>
<accession>A0A5N7BQS3</accession>
<name>A0A5N7BQS3_PETAA</name>
<reference evidence="1" key="1">
    <citation type="submission" date="2019-04" db="EMBL/GenBank/DDBJ databases">
        <title>Friends and foes A comparative genomics studyof 23 Aspergillus species from section Flavi.</title>
        <authorList>
            <consortium name="DOE Joint Genome Institute"/>
            <person name="Kjaerbolling I."/>
            <person name="Vesth T."/>
            <person name="Frisvad J.C."/>
            <person name="Nybo J.L."/>
            <person name="Theobald S."/>
            <person name="Kildgaard S."/>
            <person name="Isbrandt T."/>
            <person name="Kuo A."/>
            <person name="Sato A."/>
            <person name="Lyhne E.K."/>
            <person name="Kogle M.E."/>
            <person name="Wiebenga A."/>
            <person name="Kun R.S."/>
            <person name="Lubbers R.J."/>
            <person name="Makela M.R."/>
            <person name="Barry K."/>
            <person name="Chovatia M."/>
            <person name="Clum A."/>
            <person name="Daum C."/>
            <person name="Haridas S."/>
            <person name="He G."/>
            <person name="LaButti K."/>
            <person name="Lipzen A."/>
            <person name="Mondo S."/>
            <person name="Riley R."/>
            <person name="Salamov A."/>
            <person name="Simmons B.A."/>
            <person name="Magnuson J.K."/>
            <person name="Henrissat B."/>
            <person name="Mortensen U.H."/>
            <person name="Larsen T.O."/>
            <person name="Devries R.P."/>
            <person name="Grigoriev I.V."/>
            <person name="Machida M."/>
            <person name="Baker S.E."/>
            <person name="Andersen M.R."/>
        </authorList>
    </citation>
    <scope>NUCLEOTIDE SEQUENCE [LARGE SCALE GENOMIC DNA]</scope>
    <source>
        <strain evidence="1">IBT 14317</strain>
    </source>
</reference>
<dbReference type="AlphaFoldDB" id="A0A5N7BQS3"/>
<dbReference type="Proteomes" id="UP000326877">
    <property type="component" value="Unassembled WGS sequence"/>
</dbReference>
<dbReference type="EMBL" id="ML735393">
    <property type="protein sequence ID" value="KAE8384184.1"/>
    <property type="molecule type" value="Genomic_DNA"/>
</dbReference>
<dbReference type="OrthoDB" id="5376710at2759"/>
<protein>
    <submittedName>
        <fullName evidence="1">Uncharacterized protein</fullName>
    </submittedName>
</protein>
<sequence>MLQVNCFKELFSLARVNRAAYQAFKAHELLLIKTVLWKVSPPAWELRQISEVMPRSSQQDPGSQSLAASLYLRHYARDLYILVRIKFLIRTYCRAILSNKTVTALDNPGSDEDTAIDDTIWRVWTFCYLFGSQKGREWDLAGQVQWLRGETFGSDLPLVCCTSPDPSDIQMVSFIPPEGFAYGNRGPLLETQVQDMVEIWTAMHALLDFLRVDTLHARQHSVFDGFDIALRDIQREQSILNMWLEYILTLGPAAVLELVPDGTSSDPGTAFAQAASYG</sequence>
<gene>
    <name evidence="1" type="ORF">BDV23DRAFT_177251</name>
</gene>